<dbReference type="PANTHER" id="PTHR16222">
    <property type="entry name" value="ADP-RIBOSYLGLYCOHYDROLASE"/>
    <property type="match status" value="1"/>
</dbReference>
<dbReference type="InterPro" id="IPR005502">
    <property type="entry name" value="Ribosyl_crysJ1"/>
</dbReference>
<dbReference type="GO" id="GO:0046872">
    <property type="term" value="F:metal ion binding"/>
    <property type="evidence" value="ECO:0007669"/>
    <property type="project" value="UniProtKB-KW"/>
</dbReference>
<dbReference type="InterPro" id="IPR000387">
    <property type="entry name" value="Tyr_Pase_dom"/>
</dbReference>
<dbReference type="AlphaFoldDB" id="A0A1I6M095"/>
<accession>A0A1I6M095</accession>
<dbReference type="GO" id="GO:0016787">
    <property type="term" value="F:hydrolase activity"/>
    <property type="evidence" value="ECO:0007669"/>
    <property type="project" value="UniProtKB-KW"/>
</dbReference>
<feature type="binding site" evidence="1">
    <location>
        <position position="244"/>
    </location>
    <ligand>
        <name>Mg(2+)</name>
        <dbReference type="ChEBI" id="CHEBI:18420"/>
        <label>1</label>
    </ligand>
</feature>
<proteinExistence type="predicted"/>
<keyword evidence="1" id="KW-0460">Magnesium</keyword>
<feature type="binding site" evidence="1">
    <location>
        <position position="441"/>
    </location>
    <ligand>
        <name>Mg(2+)</name>
        <dbReference type="ChEBI" id="CHEBI:18420"/>
        <label>1</label>
    </ligand>
</feature>
<evidence type="ECO:0000256" key="1">
    <source>
        <dbReference type="PIRSR" id="PIRSR605502-1"/>
    </source>
</evidence>
<dbReference type="Gene3D" id="1.10.4080.10">
    <property type="entry name" value="ADP-ribosylation/Crystallin J1"/>
    <property type="match status" value="1"/>
</dbReference>
<dbReference type="InterPro" id="IPR036705">
    <property type="entry name" value="Ribosyl_crysJ1_sf"/>
</dbReference>
<evidence type="ECO:0000259" key="2">
    <source>
        <dbReference type="PROSITE" id="PS50056"/>
    </source>
</evidence>
<reference evidence="3 4" key="1">
    <citation type="submission" date="2016-10" db="EMBL/GenBank/DDBJ databases">
        <authorList>
            <person name="de Groot N.N."/>
        </authorList>
    </citation>
    <scope>NUCLEOTIDE SEQUENCE [LARGE SCALE GENOMIC DNA]</scope>
    <source>
        <strain evidence="3 4">S5-249</strain>
    </source>
</reference>
<keyword evidence="1" id="KW-0479">Metal-binding</keyword>
<keyword evidence="4" id="KW-1185">Reference proteome</keyword>
<dbReference type="Pfam" id="PF22785">
    <property type="entry name" value="Tc-R-P"/>
    <property type="match status" value="1"/>
</dbReference>
<dbReference type="PROSITE" id="PS50056">
    <property type="entry name" value="TYR_PHOSPHATASE_2"/>
    <property type="match status" value="1"/>
</dbReference>
<feature type="binding site" evidence="1">
    <location>
        <position position="243"/>
    </location>
    <ligand>
        <name>Mg(2+)</name>
        <dbReference type="ChEBI" id="CHEBI:18420"/>
        <label>1</label>
    </ligand>
</feature>
<feature type="binding site" evidence="1">
    <location>
        <position position="444"/>
    </location>
    <ligand>
        <name>Mg(2+)</name>
        <dbReference type="ChEBI" id="CHEBI:18420"/>
        <label>1</label>
    </ligand>
</feature>
<feature type="domain" description="Tyrosine specific protein phosphatases" evidence="2">
    <location>
        <begin position="106"/>
        <end position="173"/>
    </location>
</feature>
<name>A0A1I6M095_9SPHN</name>
<evidence type="ECO:0000313" key="4">
    <source>
        <dbReference type="Proteomes" id="UP000198824"/>
    </source>
</evidence>
<dbReference type="InterPro" id="IPR050792">
    <property type="entry name" value="ADP-ribosylglycohydrolase"/>
</dbReference>
<dbReference type="InterPro" id="IPR029021">
    <property type="entry name" value="Prot-tyrosine_phosphatase-like"/>
</dbReference>
<dbReference type="FunFam" id="3.90.190.10:FF:000157">
    <property type="entry name" value="Protein-tyrosine phosphatase"/>
    <property type="match status" value="1"/>
</dbReference>
<protein>
    <submittedName>
        <fullName evidence="3">ADP-ribosyl-[dinitrogen reductase] hydrolase</fullName>
    </submittedName>
</protein>
<dbReference type="CDD" id="cd14505">
    <property type="entry name" value="CDKN3-like"/>
    <property type="match status" value="1"/>
</dbReference>
<feature type="binding site" evidence="1">
    <location>
        <position position="443"/>
    </location>
    <ligand>
        <name>Mg(2+)</name>
        <dbReference type="ChEBI" id="CHEBI:18420"/>
        <label>1</label>
    </ligand>
</feature>
<dbReference type="STRING" id="1166337.SAMN05192580_3223"/>
<dbReference type="PANTHER" id="PTHR16222:SF12">
    <property type="entry name" value="ADP-RIBOSYLGLYCOHYDROLASE-RELATED"/>
    <property type="match status" value="1"/>
</dbReference>
<dbReference type="SUPFAM" id="SSF52799">
    <property type="entry name" value="(Phosphotyrosine protein) phosphatases II"/>
    <property type="match status" value="1"/>
</dbReference>
<comment type="cofactor">
    <cofactor evidence="1">
        <name>Mg(2+)</name>
        <dbReference type="ChEBI" id="CHEBI:18420"/>
    </cofactor>
    <text evidence="1">Binds 2 magnesium ions per subunit.</text>
</comment>
<evidence type="ECO:0000313" key="3">
    <source>
        <dbReference type="EMBL" id="SFS09120.1"/>
    </source>
</evidence>
<dbReference type="Proteomes" id="UP000198824">
    <property type="component" value="Unassembled WGS sequence"/>
</dbReference>
<keyword evidence="3" id="KW-0378">Hydrolase</keyword>
<dbReference type="Pfam" id="PF03747">
    <property type="entry name" value="ADP_ribosyl_GH"/>
    <property type="match status" value="1"/>
</dbReference>
<dbReference type="OrthoDB" id="9806482at2"/>
<sequence>MLRTSHTHPLAIASVSTGKNMGRIGITFCPGKKQPRAMTGAWDRDLGVDLDAVRAWGASAVVTLVEAHELEALGVNNLGQEVVGRHMDWLHLPIEDVSVPGPDFEAAWVRVGEGLRARIRDGFDVVAHCKGGLGRAGTIAARLLIELGVTPNVAISLVRDARPGAIETYGQEGYVQRLKPVREMAPEQGDVAVRDRAVGALVGLAVGDAVGTTLEFARRDSKPLLTDMVGGGPFKLKAGEWTDDTAMALALADSLIEHPEFDATDLMNRFVSWHELGTYSCTGTCFDIGVTTRQALARYQRSGNPLAGSTDPMSAGNGSLMRLAPVAVRHFRDRAMLRGVAAEQSRTTHAAPQAVDACIAYADILADAIEGQPRSEVMRRRDVTLDPVIAGIVRGSWRGKARDEIKSSGYVAHSLEAAFWCVGRTGDFRSAVLTAANLGDDADTTAAIAGQLAGALYGPSGIPQDWLAKLAWAPRITTMAEALLACA</sequence>
<dbReference type="EMBL" id="FOZG01000003">
    <property type="protein sequence ID" value="SFS09120.1"/>
    <property type="molecule type" value="Genomic_DNA"/>
</dbReference>
<organism evidence="3 4">
    <name type="scientific">Sphingomonas jatrophae</name>
    <dbReference type="NCBI Taxonomy" id="1166337"/>
    <lineage>
        <taxon>Bacteria</taxon>
        <taxon>Pseudomonadati</taxon>
        <taxon>Pseudomonadota</taxon>
        <taxon>Alphaproteobacteria</taxon>
        <taxon>Sphingomonadales</taxon>
        <taxon>Sphingomonadaceae</taxon>
        <taxon>Sphingomonas</taxon>
    </lineage>
</organism>
<gene>
    <name evidence="3" type="ORF">SAMN05192580_3223</name>
</gene>
<dbReference type="SUPFAM" id="SSF101478">
    <property type="entry name" value="ADP-ribosylglycohydrolase"/>
    <property type="match status" value="1"/>
</dbReference>
<feature type="binding site" evidence="1">
    <location>
        <position position="242"/>
    </location>
    <ligand>
        <name>Mg(2+)</name>
        <dbReference type="ChEBI" id="CHEBI:18420"/>
        <label>1</label>
    </ligand>
</feature>
<dbReference type="Gene3D" id="3.90.190.10">
    <property type="entry name" value="Protein tyrosine phosphatase superfamily"/>
    <property type="match status" value="1"/>
</dbReference>